<accession>A0A6A4INC8</accession>
<dbReference type="PANTHER" id="PTHR24345">
    <property type="entry name" value="SERINE/THREONINE-PROTEIN KINASE PLK"/>
    <property type="match status" value="1"/>
</dbReference>
<dbReference type="OrthoDB" id="4062651at2759"/>
<feature type="compositionally biased region" description="Gly residues" evidence="1">
    <location>
        <begin position="427"/>
        <end position="443"/>
    </location>
</feature>
<gene>
    <name evidence="3" type="ORF">BT96DRAFT_969199</name>
</gene>
<dbReference type="GO" id="GO:0005524">
    <property type="term" value="F:ATP binding"/>
    <property type="evidence" value="ECO:0007669"/>
    <property type="project" value="InterPro"/>
</dbReference>
<evidence type="ECO:0000313" key="3">
    <source>
        <dbReference type="EMBL" id="KAE9410933.1"/>
    </source>
</evidence>
<feature type="region of interest" description="Disordered" evidence="1">
    <location>
        <begin position="419"/>
        <end position="479"/>
    </location>
</feature>
<protein>
    <recommendedName>
        <fullName evidence="2">Protein kinase domain-containing protein</fullName>
    </recommendedName>
</protein>
<dbReference type="SMART" id="SM00220">
    <property type="entry name" value="S_TKc"/>
    <property type="match status" value="1"/>
</dbReference>
<proteinExistence type="predicted"/>
<dbReference type="Gene3D" id="1.10.510.10">
    <property type="entry name" value="Transferase(Phosphotransferase) domain 1"/>
    <property type="match status" value="1"/>
</dbReference>
<dbReference type="SUPFAM" id="SSF56112">
    <property type="entry name" value="Protein kinase-like (PK-like)"/>
    <property type="match status" value="1"/>
</dbReference>
<dbReference type="InterPro" id="IPR011009">
    <property type="entry name" value="Kinase-like_dom_sf"/>
</dbReference>
<evidence type="ECO:0000259" key="2">
    <source>
        <dbReference type="PROSITE" id="PS50011"/>
    </source>
</evidence>
<dbReference type="GO" id="GO:0005634">
    <property type="term" value="C:nucleus"/>
    <property type="evidence" value="ECO:0007669"/>
    <property type="project" value="TreeGrafter"/>
</dbReference>
<dbReference type="PROSITE" id="PS50011">
    <property type="entry name" value="PROTEIN_KINASE_DOM"/>
    <property type="match status" value="1"/>
</dbReference>
<organism evidence="3 4">
    <name type="scientific">Gymnopus androsaceus JB14</name>
    <dbReference type="NCBI Taxonomy" id="1447944"/>
    <lineage>
        <taxon>Eukaryota</taxon>
        <taxon>Fungi</taxon>
        <taxon>Dikarya</taxon>
        <taxon>Basidiomycota</taxon>
        <taxon>Agaricomycotina</taxon>
        <taxon>Agaricomycetes</taxon>
        <taxon>Agaricomycetidae</taxon>
        <taxon>Agaricales</taxon>
        <taxon>Marasmiineae</taxon>
        <taxon>Omphalotaceae</taxon>
        <taxon>Gymnopus</taxon>
    </lineage>
</organism>
<keyword evidence="4" id="KW-1185">Reference proteome</keyword>
<evidence type="ECO:0000313" key="4">
    <source>
        <dbReference type="Proteomes" id="UP000799118"/>
    </source>
</evidence>
<evidence type="ECO:0000256" key="1">
    <source>
        <dbReference type="SAM" id="MobiDB-lite"/>
    </source>
</evidence>
<feature type="domain" description="Protein kinase" evidence="2">
    <location>
        <begin position="483"/>
        <end position="716"/>
    </location>
</feature>
<dbReference type="AlphaFoldDB" id="A0A6A4INC8"/>
<dbReference type="GO" id="GO:0004672">
    <property type="term" value="F:protein kinase activity"/>
    <property type="evidence" value="ECO:0007669"/>
    <property type="project" value="InterPro"/>
</dbReference>
<feature type="compositionally biased region" description="Basic and acidic residues" evidence="1">
    <location>
        <begin position="445"/>
        <end position="468"/>
    </location>
</feature>
<dbReference type="InterPro" id="IPR000719">
    <property type="entry name" value="Prot_kinase_dom"/>
</dbReference>
<name>A0A6A4INC8_9AGAR</name>
<dbReference type="Pfam" id="PF00069">
    <property type="entry name" value="Pkinase"/>
    <property type="match status" value="1"/>
</dbReference>
<dbReference type="EMBL" id="ML769384">
    <property type="protein sequence ID" value="KAE9410933.1"/>
    <property type="molecule type" value="Genomic_DNA"/>
</dbReference>
<reference evidence="3" key="1">
    <citation type="journal article" date="2019" name="Environ. Microbiol.">
        <title>Fungal ecological strategies reflected in gene transcription - a case study of two litter decomposers.</title>
        <authorList>
            <person name="Barbi F."/>
            <person name="Kohler A."/>
            <person name="Barry K."/>
            <person name="Baskaran P."/>
            <person name="Daum C."/>
            <person name="Fauchery L."/>
            <person name="Ihrmark K."/>
            <person name="Kuo A."/>
            <person name="LaButti K."/>
            <person name="Lipzen A."/>
            <person name="Morin E."/>
            <person name="Grigoriev I.V."/>
            <person name="Henrissat B."/>
            <person name="Lindahl B."/>
            <person name="Martin F."/>
        </authorList>
    </citation>
    <scope>NUCLEOTIDE SEQUENCE</scope>
    <source>
        <strain evidence="3">JB14</strain>
    </source>
</reference>
<sequence length="723" mass="82288">MVKYFYACLRNGKLYRRKQLALQCNSLLDYHDLRREIFEHAKSEGVFDGAHIALRDLEEEFIILATTNENEVWAEIHAEDARQKDFKRFLKLDFLSSAIVADRSLLMAIIPPSPIDNLPFVELNKLTNSSSFDPNTVNELLSLTLESEAPDFVKTFIQSMEKPRRISHDTLNSIKKLPSSPSEAAIHQCLCAASSYADKGLGQNEESFRLESFHYYTMLFDHGRGDAYEGPKADRELVIWNAFMAQLQRVFITRENHKDKGYLKFSTKSFPQPWKVLIKTPAKVKVQFRPSPDAQFWRGHQILWMSEIYSENSEDETKLNLVSWWLTKAFAERQAKNWVLPRIYFPSKCAAELWYLFWDQDSDEIHYVSAKYDLLSQDQALQFLRTLYNLSDRKAEFHDKGKQIAEQLYLVDLASVNSTNRSKDGNDGSGGVQGPGGRNSKGPGGKRDGNDRGPGDKRWRDESNDAGRDGNGNGAKRHKENDLLILSTLQDNGYTDASMIHSRKTGRHLLTCRKAAMSFVAKVDYHSSEFTILRFLQETPHPNVINPEQLFEHCGWFFAVLPCHTPLTDEITCRTLPLANGLIEGLSFLHVHGIAHLDLNPGNLVYTSQEELKIIDFDLAIRARQGDRIFGLRGTRGWMALEVEQNDGRDGFEPFKADLFSCGRILSFLDCSSRYSLGTQLVDTASDLMAVDPEKRPSLQEIKAVINSTYDVATFLITKPSQV</sequence>
<dbReference type="Proteomes" id="UP000799118">
    <property type="component" value="Unassembled WGS sequence"/>
</dbReference>